<dbReference type="Pfam" id="PF03924">
    <property type="entry name" value="CHASE"/>
    <property type="match status" value="1"/>
</dbReference>
<dbReference type="GO" id="GO:0009927">
    <property type="term" value="F:histidine phosphotransfer kinase activity"/>
    <property type="evidence" value="ECO:0007669"/>
    <property type="project" value="TreeGrafter"/>
</dbReference>
<dbReference type="PANTHER" id="PTHR43047:SF72">
    <property type="entry name" value="OSMOSENSING HISTIDINE PROTEIN KINASE SLN1"/>
    <property type="match status" value="1"/>
</dbReference>
<proteinExistence type="predicted"/>
<dbReference type="GO" id="GO:0000155">
    <property type="term" value="F:phosphorelay sensor kinase activity"/>
    <property type="evidence" value="ECO:0007669"/>
    <property type="project" value="InterPro"/>
</dbReference>
<feature type="transmembrane region" description="Helical" evidence="14">
    <location>
        <begin position="27"/>
        <end position="47"/>
    </location>
</feature>
<dbReference type="InterPro" id="IPR003661">
    <property type="entry name" value="HisK_dim/P_dom"/>
</dbReference>
<evidence type="ECO:0000256" key="6">
    <source>
        <dbReference type="ARBA" id="ARBA00022679"/>
    </source>
</evidence>
<dbReference type="PANTHER" id="PTHR43047">
    <property type="entry name" value="TWO-COMPONENT HISTIDINE PROTEIN KINASE"/>
    <property type="match status" value="1"/>
</dbReference>
<evidence type="ECO:0000256" key="7">
    <source>
        <dbReference type="ARBA" id="ARBA00022692"/>
    </source>
</evidence>
<evidence type="ECO:0000313" key="17">
    <source>
        <dbReference type="EMBL" id="QDE72732.1"/>
    </source>
</evidence>
<evidence type="ECO:0000256" key="11">
    <source>
        <dbReference type="ARBA" id="ARBA00022989"/>
    </source>
</evidence>
<reference evidence="17 18" key="1">
    <citation type="journal article" date="2019" name="Science">
        <title>Social genes are selection hotspots in kin groups of a soil microbe.</title>
        <authorList>
            <person name="Wielgoss S."/>
            <person name="Wolfensberger R."/>
            <person name="Sun L."/>
            <person name="Fiegna F."/>
            <person name="Velicer G.J."/>
        </authorList>
    </citation>
    <scope>NUCLEOTIDE SEQUENCE [LARGE SCALE GENOMIC DNA]</scope>
    <source>
        <strain evidence="17 18">MC3.5.9c15</strain>
    </source>
</reference>
<evidence type="ECO:0000256" key="3">
    <source>
        <dbReference type="ARBA" id="ARBA00012438"/>
    </source>
</evidence>
<evidence type="ECO:0000256" key="12">
    <source>
        <dbReference type="ARBA" id="ARBA00023012"/>
    </source>
</evidence>
<evidence type="ECO:0000256" key="9">
    <source>
        <dbReference type="ARBA" id="ARBA00022777"/>
    </source>
</evidence>
<keyword evidence="9 17" id="KW-0418">Kinase</keyword>
<evidence type="ECO:0000256" key="1">
    <source>
        <dbReference type="ARBA" id="ARBA00000085"/>
    </source>
</evidence>
<evidence type="ECO:0000256" key="14">
    <source>
        <dbReference type="SAM" id="Phobius"/>
    </source>
</evidence>
<feature type="domain" description="Histidine kinase" evidence="15">
    <location>
        <begin position="382"/>
        <end position="600"/>
    </location>
</feature>
<dbReference type="GO" id="GO:0005886">
    <property type="term" value="C:plasma membrane"/>
    <property type="evidence" value="ECO:0007669"/>
    <property type="project" value="UniProtKB-SubCell"/>
</dbReference>
<dbReference type="InterPro" id="IPR004358">
    <property type="entry name" value="Sig_transdc_His_kin-like_C"/>
</dbReference>
<dbReference type="SMART" id="SM00388">
    <property type="entry name" value="HisKA"/>
    <property type="match status" value="1"/>
</dbReference>
<evidence type="ECO:0000256" key="2">
    <source>
        <dbReference type="ARBA" id="ARBA00004236"/>
    </source>
</evidence>
<dbReference type="InterPro" id="IPR003594">
    <property type="entry name" value="HATPase_dom"/>
</dbReference>
<evidence type="ECO:0000259" key="16">
    <source>
        <dbReference type="PROSITE" id="PS50839"/>
    </source>
</evidence>
<comment type="subcellular location">
    <subcellularLocation>
        <location evidence="2">Cell membrane</location>
    </subcellularLocation>
</comment>
<evidence type="ECO:0000256" key="13">
    <source>
        <dbReference type="ARBA" id="ARBA00023136"/>
    </source>
</evidence>
<dbReference type="PRINTS" id="PR00344">
    <property type="entry name" value="BCTRLSENSOR"/>
</dbReference>
<dbReference type="Proteomes" id="UP000320179">
    <property type="component" value="Chromosome"/>
</dbReference>
<evidence type="ECO:0000256" key="5">
    <source>
        <dbReference type="ARBA" id="ARBA00022553"/>
    </source>
</evidence>
<dbReference type="FunFam" id="3.30.565.10:FF:000023">
    <property type="entry name" value="PAS domain-containing sensor histidine kinase"/>
    <property type="match status" value="1"/>
</dbReference>
<keyword evidence="4" id="KW-1003">Cell membrane</keyword>
<dbReference type="Gene3D" id="1.10.287.130">
    <property type="match status" value="1"/>
</dbReference>
<keyword evidence="8" id="KW-0547">Nucleotide-binding</keyword>
<evidence type="ECO:0000256" key="4">
    <source>
        <dbReference type="ARBA" id="ARBA00022475"/>
    </source>
</evidence>
<dbReference type="Pfam" id="PF00512">
    <property type="entry name" value="HisKA"/>
    <property type="match status" value="1"/>
</dbReference>
<dbReference type="InterPro" id="IPR036097">
    <property type="entry name" value="HisK_dim/P_sf"/>
</dbReference>
<dbReference type="EC" id="2.7.13.3" evidence="3"/>
<keyword evidence="7 14" id="KW-0812">Transmembrane</keyword>
<sequence>MAPGWTPFQPSSATVPPHSSSHLRRNAAAYCVVLVGLLLTAASAAYVQQSIHERRLRRFDGAVHDGVLGLQQRLELNQTLLQGVHGLFTGSRFVSREEFDAYLESLELNRGFPGLEGIGFARWLRPEDVARYDAKVRGRQEPSHPVWPPGPREAYTAIVMMNPLDARTQQGLGFDMLTEPSRRAAMLRALGTRRQAATHKVRLIQGWEDAAGRVGIVIFIPVYIRPKDAQPPGPPTKNLRGFVYLPLAMEDLMSELHFIGFQETIDLEVYDGTEVRDDALLYASSSPASRGAPALQQDVRIPVAGQTWTLRFNARQAFTDASTTGQPGTVVGAGLLVTLLLFFITRSQVRARTVAEAANTEQQRLTGEARDAVQVRDDFLSIAAHELRTPLTNLKLQLQLLYRQLRGEGPLDVEKLAQRVQSSERQTSRLATLVDSLLDVSRLARGRMELNLEPVDLDEMVHEAVRRFETEARTAGVQVTVDSPVPVTGQWDRMRLEQVLTNLLSNALKYGHGAPVDVRVRSDETQATLEVEDHGIGLPPEDAQRIFGRFERAVSSRHYGGLGLGLFITRQLVEALGGRISVTSTPGQGATFTVVLPLSGPRAVA</sequence>
<evidence type="ECO:0000313" key="18">
    <source>
        <dbReference type="Proteomes" id="UP000320179"/>
    </source>
</evidence>
<feature type="domain" description="CHASE" evidence="16">
    <location>
        <begin position="90"/>
        <end position="311"/>
    </location>
</feature>
<evidence type="ECO:0000256" key="8">
    <source>
        <dbReference type="ARBA" id="ARBA00022741"/>
    </source>
</evidence>
<keyword evidence="5" id="KW-0597">Phosphoprotein</keyword>
<accession>A0AAE6G8G2</accession>
<dbReference type="SUPFAM" id="SSF47384">
    <property type="entry name" value="Homodimeric domain of signal transducing histidine kinase"/>
    <property type="match status" value="1"/>
</dbReference>
<dbReference type="InterPro" id="IPR042240">
    <property type="entry name" value="CHASE_sf"/>
</dbReference>
<dbReference type="AlphaFoldDB" id="A0AAE6G8G2"/>
<dbReference type="SMART" id="SM01079">
    <property type="entry name" value="CHASE"/>
    <property type="match status" value="1"/>
</dbReference>
<dbReference type="EMBL" id="CP017174">
    <property type="protein sequence ID" value="QDE72732.1"/>
    <property type="molecule type" value="Genomic_DNA"/>
</dbReference>
<keyword evidence="12" id="KW-0902">Two-component regulatory system</keyword>
<dbReference type="InterPro" id="IPR005467">
    <property type="entry name" value="His_kinase_dom"/>
</dbReference>
<keyword evidence="10" id="KW-0067">ATP-binding</keyword>
<dbReference type="SUPFAM" id="SSF55874">
    <property type="entry name" value="ATPase domain of HSP90 chaperone/DNA topoisomerase II/histidine kinase"/>
    <property type="match status" value="1"/>
</dbReference>
<gene>
    <name evidence="17" type="ORF">BHS09_34790</name>
</gene>
<dbReference type="SMART" id="SM00387">
    <property type="entry name" value="HATPase_c"/>
    <property type="match status" value="1"/>
</dbReference>
<dbReference type="InterPro" id="IPR036890">
    <property type="entry name" value="HATPase_C_sf"/>
</dbReference>
<dbReference type="PROSITE" id="PS50109">
    <property type="entry name" value="HIS_KIN"/>
    <property type="match status" value="1"/>
</dbReference>
<dbReference type="Gene3D" id="3.30.565.10">
    <property type="entry name" value="Histidine kinase-like ATPase, C-terminal domain"/>
    <property type="match status" value="1"/>
</dbReference>
<dbReference type="PROSITE" id="PS50839">
    <property type="entry name" value="CHASE"/>
    <property type="match status" value="1"/>
</dbReference>
<name>A0AAE6G8G2_MYXXA</name>
<dbReference type="CDD" id="cd16922">
    <property type="entry name" value="HATPase_EvgS-ArcB-TorS-like"/>
    <property type="match status" value="1"/>
</dbReference>
<dbReference type="Pfam" id="PF02518">
    <property type="entry name" value="HATPase_c"/>
    <property type="match status" value="1"/>
</dbReference>
<evidence type="ECO:0000259" key="15">
    <source>
        <dbReference type="PROSITE" id="PS50109"/>
    </source>
</evidence>
<keyword evidence="13 14" id="KW-0472">Membrane</keyword>
<organism evidence="17 18">
    <name type="scientific">Myxococcus xanthus</name>
    <dbReference type="NCBI Taxonomy" id="34"/>
    <lineage>
        <taxon>Bacteria</taxon>
        <taxon>Pseudomonadati</taxon>
        <taxon>Myxococcota</taxon>
        <taxon>Myxococcia</taxon>
        <taxon>Myxococcales</taxon>
        <taxon>Cystobacterineae</taxon>
        <taxon>Myxococcaceae</taxon>
        <taxon>Myxococcus</taxon>
    </lineage>
</organism>
<keyword evidence="11 14" id="KW-1133">Transmembrane helix</keyword>
<keyword evidence="6" id="KW-0808">Transferase</keyword>
<comment type="catalytic activity">
    <reaction evidence="1">
        <text>ATP + protein L-histidine = ADP + protein N-phospho-L-histidine.</text>
        <dbReference type="EC" id="2.7.13.3"/>
    </reaction>
</comment>
<evidence type="ECO:0000256" key="10">
    <source>
        <dbReference type="ARBA" id="ARBA00022840"/>
    </source>
</evidence>
<dbReference type="InterPro" id="IPR006189">
    <property type="entry name" value="CHASE_dom"/>
</dbReference>
<protein>
    <recommendedName>
        <fullName evidence="3">histidine kinase</fullName>
        <ecNumber evidence="3">2.7.13.3</ecNumber>
    </recommendedName>
</protein>
<dbReference type="CDD" id="cd00082">
    <property type="entry name" value="HisKA"/>
    <property type="match status" value="1"/>
</dbReference>
<dbReference type="Gene3D" id="3.30.450.350">
    <property type="entry name" value="CHASE domain"/>
    <property type="match status" value="1"/>
</dbReference>
<dbReference type="GO" id="GO:0005524">
    <property type="term" value="F:ATP binding"/>
    <property type="evidence" value="ECO:0007669"/>
    <property type="project" value="UniProtKB-KW"/>
</dbReference>